<dbReference type="Proteomes" id="UP001519295">
    <property type="component" value="Unassembled WGS sequence"/>
</dbReference>
<organism evidence="1 2">
    <name type="scientific">Pseudonocardia parietis</name>
    <dbReference type="NCBI Taxonomy" id="570936"/>
    <lineage>
        <taxon>Bacteria</taxon>
        <taxon>Bacillati</taxon>
        <taxon>Actinomycetota</taxon>
        <taxon>Actinomycetes</taxon>
        <taxon>Pseudonocardiales</taxon>
        <taxon>Pseudonocardiaceae</taxon>
        <taxon>Pseudonocardia</taxon>
    </lineage>
</organism>
<evidence type="ECO:0000313" key="1">
    <source>
        <dbReference type="EMBL" id="MBP2371413.1"/>
    </source>
</evidence>
<evidence type="ECO:0000313" key="2">
    <source>
        <dbReference type="Proteomes" id="UP001519295"/>
    </source>
</evidence>
<gene>
    <name evidence="1" type="ORF">JOF36_007186</name>
</gene>
<proteinExistence type="predicted"/>
<accession>A0ABS4W5C0</accession>
<sequence length="30" mass="3348">MHLQRPDAIAFFDTLAVGDQVQVRGEHAPQ</sequence>
<comment type="caution">
    <text evidence="1">The sequence shown here is derived from an EMBL/GenBank/DDBJ whole genome shotgun (WGS) entry which is preliminary data.</text>
</comment>
<dbReference type="EMBL" id="JAGINU010000002">
    <property type="protein sequence ID" value="MBP2371413.1"/>
    <property type="molecule type" value="Genomic_DNA"/>
</dbReference>
<protein>
    <submittedName>
        <fullName evidence="1">Uncharacterized protein</fullName>
    </submittedName>
</protein>
<keyword evidence="2" id="KW-1185">Reference proteome</keyword>
<name>A0ABS4W5C0_9PSEU</name>
<reference evidence="1 2" key="1">
    <citation type="submission" date="2021-03" db="EMBL/GenBank/DDBJ databases">
        <title>Sequencing the genomes of 1000 actinobacteria strains.</title>
        <authorList>
            <person name="Klenk H.-P."/>
        </authorList>
    </citation>
    <scope>NUCLEOTIDE SEQUENCE [LARGE SCALE GENOMIC DNA]</scope>
    <source>
        <strain evidence="1 2">DSM 45256</strain>
    </source>
</reference>